<dbReference type="Gene3D" id="1.10.510.10">
    <property type="entry name" value="Transferase(Phosphotransferase) domain 1"/>
    <property type="match status" value="1"/>
</dbReference>
<evidence type="ECO:0000256" key="5">
    <source>
        <dbReference type="ARBA" id="ARBA00022840"/>
    </source>
</evidence>
<evidence type="ECO:0000256" key="3">
    <source>
        <dbReference type="ARBA" id="ARBA00022741"/>
    </source>
</evidence>
<keyword evidence="5" id="KW-0067">ATP-binding</keyword>
<dbReference type="PANTHER" id="PTHR27002">
    <property type="entry name" value="RECEPTOR-LIKE SERINE/THREONINE-PROTEIN KINASE SD1-8"/>
    <property type="match status" value="1"/>
</dbReference>
<sequence>MMSFSNFWLEIARYYKFLGGKRYESQGMQSQMLEKRFLYCLYKLIYQGRRYLLEPPFVPHRTAGEEKSTLYRITPLNPITEIRERNQDNEGTPRGDMELPLFDPMTTASATEYVILRGGSMKSDVFSFGILVMEIITGMKNKGFSNPSNNGNLFEHEARAHYPEVLRCIHIGLLCAQHHPDDRPSTASVVIKLGSETALAQPKQPENDDKAKKAIIVGVLAGVVFAGMLLLGYYYYLHRRKTELKAGSRRKTQTMAATVTMTSSSISDDLNLAVLPPCYLTNIKLLPYHDHHVGVEDREVTPPHLTPHSFIFFATTNTVTTNNSLFSQ</sequence>
<dbReference type="GO" id="GO:0004674">
    <property type="term" value="F:protein serine/threonine kinase activity"/>
    <property type="evidence" value="ECO:0007669"/>
    <property type="project" value="UniProtKB-KW"/>
</dbReference>
<evidence type="ECO:0000313" key="9">
    <source>
        <dbReference type="Proteomes" id="UP000290289"/>
    </source>
</evidence>
<dbReference type="InterPro" id="IPR001245">
    <property type="entry name" value="Ser-Thr/Tyr_kinase_cat_dom"/>
</dbReference>
<name>A0A498ING1_MALDO</name>
<gene>
    <name evidence="8" type="ORF">DVH24_003519</name>
</gene>
<protein>
    <recommendedName>
        <fullName evidence="7">Serine-threonine/tyrosine-protein kinase catalytic domain-containing protein</fullName>
    </recommendedName>
</protein>
<keyword evidence="6" id="KW-0472">Membrane</keyword>
<feature type="transmembrane region" description="Helical" evidence="6">
    <location>
        <begin position="214"/>
        <end position="236"/>
    </location>
</feature>
<proteinExistence type="predicted"/>
<dbReference type="EMBL" id="RDQH01000337">
    <property type="protein sequence ID" value="RXH83021.1"/>
    <property type="molecule type" value="Genomic_DNA"/>
</dbReference>
<dbReference type="Proteomes" id="UP000290289">
    <property type="component" value="Chromosome 11"/>
</dbReference>
<evidence type="ECO:0000256" key="6">
    <source>
        <dbReference type="SAM" id="Phobius"/>
    </source>
</evidence>
<dbReference type="InterPro" id="IPR011009">
    <property type="entry name" value="Kinase-like_dom_sf"/>
</dbReference>
<evidence type="ECO:0000313" key="8">
    <source>
        <dbReference type="EMBL" id="RXH83021.1"/>
    </source>
</evidence>
<keyword evidence="2" id="KW-0808">Transferase</keyword>
<keyword evidence="3" id="KW-0547">Nucleotide-binding</keyword>
<feature type="domain" description="Serine-threonine/tyrosine-protein kinase catalytic" evidence="7">
    <location>
        <begin position="111"/>
        <end position="192"/>
    </location>
</feature>
<keyword evidence="9" id="KW-1185">Reference proteome</keyword>
<evidence type="ECO:0000259" key="7">
    <source>
        <dbReference type="Pfam" id="PF07714"/>
    </source>
</evidence>
<dbReference type="SUPFAM" id="SSF56112">
    <property type="entry name" value="Protein kinase-like (PK-like)"/>
    <property type="match status" value="1"/>
</dbReference>
<evidence type="ECO:0000256" key="4">
    <source>
        <dbReference type="ARBA" id="ARBA00022777"/>
    </source>
</evidence>
<dbReference type="Pfam" id="PF07714">
    <property type="entry name" value="PK_Tyr_Ser-Thr"/>
    <property type="match status" value="1"/>
</dbReference>
<accession>A0A498ING1</accession>
<keyword evidence="4" id="KW-0418">Kinase</keyword>
<reference evidence="8 9" key="1">
    <citation type="submission" date="2018-10" db="EMBL/GenBank/DDBJ databases">
        <title>A high-quality apple genome assembly.</title>
        <authorList>
            <person name="Hu J."/>
        </authorList>
    </citation>
    <scope>NUCLEOTIDE SEQUENCE [LARGE SCALE GENOMIC DNA]</scope>
    <source>
        <strain evidence="9">cv. HFTH1</strain>
        <tissue evidence="8">Young leaf</tissue>
    </source>
</reference>
<evidence type="ECO:0000256" key="1">
    <source>
        <dbReference type="ARBA" id="ARBA00022527"/>
    </source>
</evidence>
<dbReference type="GO" id="GO:0005886">
    <property type="term" value="C:plasma membrane"/>
    <property type="evidence" value="ECO:0007669"/>
    <property type="project" value="TreeGrafter"/>
</dbReference>
<organism evidence="8 9">
    <name type="scientific">Malus domestica</name>
    <name type="common">Apple</name>
    <name type="synonym">Pyrus malus</name>
    <dbReference type="NCBI Taxonomy" id="3750"/>
    <lineage>
        <taxon>Eukaryota</taxon>
        <taxon>Viridiplantae</taxon>
        <taxon>Streptophyta</taxon>
        <taxon>Embryophyta</taxon>
        <taxon>Tracheophyta</taxon>
        <taxon>Spermatophyta</taxon>
        <taxon>Magnoliopsida</taxon>
        <taxon>eudicotyledons</taxon>
        <taxon>Gunneridae</taxon>
        <taxon>Pentapetalae</taxon>
        <taxon>rosids</taxon>
        <taxon>fabids</taxon>
        <taxon>Rosales</taxon>
        <taxon>Rosaceae</taxon>
        <taxon>Amygdaloideae</taxon>
        <taxon>Maleae</taxon>
        <taxon>Malus</taxon>
    </lineage>
</organism>
<keyword evidence="6" id="KW-0812">Transmembrane</keyword>
<dbReference type="AlphaFoldDB" id="A0A498ING1"/>
<evidence type="ECO:0000256" key="2">
    <source>
        <dbReference type="ARBA" id="ARBA00022679"/>
    </source>
</evidence>
<dbReference type="PANTHER" id="PTHR27002:SF900">
    <property type="entry name" value="S-LOCUS LECTIN KINASE FAMILY PROTEIN"/>
    <property type="match status" value="1"/>
</dbReference>
<comment type="caution">
    <text evidence="8">The sequence shown here is derived from an EMBL/GenBank/DDBJ whole genome shotgun (WGS) entry which is preliminary data.</text>
</comment>
<keyword evidence="1" id="KW-0723">Serine/threonine-protein kinase</keyword>
<keyword evidence="6" id="KW-1133">Transmembrane helix</keyword>
<dbReference type="GO" id="GO:0005524">
    <property type="term" value="F:ATP binding"/>
    <property type="evidence" value="ECO:0007669"/>
    <property type="project" value="UniProtKB-KW"/>
</dbReference>